<dbReference type="InterPro" id="IPR000719">
    <property type="entry name" value="Prot_kinase_dom"/>
</dbReference>
<feature type="region of interest" description="Disordered" evidence="1">
    <location>
        <begin position="557"/>
        <end position="577"/>
    </location>
</feature>
<dbReference type="GO" id="GO:0005524">
    <property type="term" value="F:ATP binding"/>
    <property type="evidence" value="ECO:0007669"/>
    <property type="project" value="InterPro"/>
</dbReference>
<dbReference type="PANTHER" id="PTHR33112:SF10">
    <property type="entry name" value="TOL"/>
    <property type="match status" value="1"/>
</dbReference>
<evidence type="ECO:0000313" key="3">
    <source>
        <dbReference type="EMBL" id="KAK4443014.1"/>
    </source>
</evidence>
<evidence type="ECO:0000256" key="1">
    <source>
        <dbReference type="SAM" id="MobiDB-lite"/>
    </source>
</evidence>
<keyword evidence="4" id="KW-1185">Reference proteome</keyword>
<organism evidence="3 4">
    <name type="scientific">Podospora aff. communis PSN243</name>
    <dbReference type="NCBI Taxonomy" id="3040156"/>
    <lineage>
        <taxon>Eukaryota</taxon>
        <taxon>Fungi</taxon>
        <taxon>Dikarya</taxon>
        <taxon>Ascomycota</taxon>
        <taxon>Pezizomycotina</taxon>
        <taxon>Sordariomycetes</taxon>
        <taxon>Sordariomycetidae</taxon>
        <taxon>Sordariales</taxon>
        <taxon>Podosporaceae</taxon>
        <taxon>Podospora</taxon>
    </lineage>
</organism>
<dbReference type="GO" id="GO:0004672">
    <property type="term" value="F:protein kinase activity"/>
    <property type="evidence" value="ECO:0007669"/>
    <property type="project" value="InterPro"/>
</dbReference>
<dbReference type="InterPro" id="IPR008271">
    <property type="entry name" value="Ser/Thr_kinase_AS"/>
</dbReference>
<evidence type="ECO:0000313" key="4">
    <source>
        <dbReference type="Proteomes" id="UP001321760"/>
    </source>
</evidence>
<feature type="compositionally biased region" description="Low complexity" evidence="1">
    <location>
        <begin position="563"/>
        <end position="577"/>
    </location>
</feature>
<dbReference type="Gene3D" id="1.10.510.10">
    <property type="entry name" value="Transferase(Phosphotransferase) domain 1"/>
    <property type="match status" value="1"/>
</dbReference>
<dbReference type="InterPro" id="IPR011009">
    <property type="entry name" value="Kinase-like_dom_sf"/>
</dbReference>
<dbReference type="Proteomes" id="UP001321760">
    <property type="component" value="Unassembled WGS sequence"/>
</dbReference>
<dbReference type="SMART" id="SM00220">
    <property type="entry name" value="S_TKc"/>
    <property type="match status" value="1"/>
</dbReference>
<dbReference type="PANTHER" id="PTHR33112">
    <property type="entry name" value="DOMAIN PROTEIN, PUTATIVE-RELATED"/>
    <property type="match status" value="1"/>
</dbReference>
<dbReference type="CDD" id="cd00180">
    <property type="entry name" value="PKc"/>
    <property type="match status" value="1"/>
</dbReference>
<proteinExistence type="predicted"/>
<dbReference type="Pfam" id="PF06985">
    <property type="entry name" value="HET"/>
    <property type="match status" value="1"/>
</dbReference>
<protein>
    <submittedName>
        <fullName evidence="3">HET-domain-containing protein</fullName>
    </submittedName>
</protein>
<dbReference type="PROSITE" id="PS00108">
    <property type="entry name" value="PROTEIN_KINASE_ST"/>
    <property type="match status" value="1"/>
</dbReference>
<reference evidence="3" key="1">
    <citation type="journal article" date="2023" name="Mol. Phylogenet. Evol.">
        <title>Genome-scale phylogeny and comparative genomics of the fungal order Sordariales.</title>
        <authorList>
            <person name="Hensen N."/>
            <person name="Bonometti L."/>
            <person name="Westerberg I."/>
            <person name="Brannstrom I.O."/>
            <person name="Guillou S."/>
            <person name="Cros-Aarteil S."/>
            <person name="Calhoun S."/>
            <person name="Haridas S."/>
            <person name="Kuo A."/>
            <person name="Mondo S."/>
            <person name="Pangilinan J."/>
            <person name="Riley R."/>
            <person name="LaButti K."/>
            <person name="Andreopoulos B."/>
            <person name="Lipzen A."/>
            <person name="Chen C."/>
            <person name="Yan M."/>
            <person name="Daum C."/>
            <person name="Ng V."/>
            <person name="Clum A."/>
            <person name="Steindorff A."/>
            <person name="Ohm R.A."/>
            <person name="Martin F."/>
            <person name="Silar P."/>
            <person name="Natvig D.O."/>
            <person name="Lalanne C."/>
            <person name="Gautier V."/>
            <person name="Ament-Velasquez S.L."/>
            <person name="Kruys A."/>
            <person name="Hutchinson M.I."/>
            <person name="Powell A.J."/>
            <person name="Barry K."/>
            <person name="Miller A.N."/>
            <person name="Grigoriev I.V."/>
            <person name="Debuchy R."/>
            <person name="Gladieux P."/>
            <person name="Hiltunen Thoren M."/>
            <person name="Johannesson H."/>
        </authorList>
    </citation>
    <scope>NUCLEOTIDE SEQUENCE</scope>
    <source>
        <strain evidence="3">PSN243</strain>
    </source>
</reference>
<dbReference type="PROSITE" id="PS50011">
    <property type="entry name" value="PROTEIN_KINASE_DOM"/>
    <property type="match status" value="1"/>
</dbReference>
<reference evidence="3" key="2">
    <citation type="submission" date="2023-05" db="EMBL/GenBank/DDBJ databases">
        <authorList>
            <consortium name="Lawrence Berkeley National Laboratory"/>
            <person name="Steindorff A."/>
            <person name="Hensen N."/>
            <person name="Bonometti L."/>
            <person name="Westerberg I."/>
            <person name="Brannstrom I.O."/>
            <person name="Guillou S."/>
            <person name="Cros-Aarteil S."/>
            <person name="Calhoun S."/>
            <person name="Haridas S."/>
            <person name="Kuo A."/>
            <person name="Mondo S."/>
            <person name="Pangilinan J."/>
            <person name="Riley R."/>
            <person name="Labutti K."/>
            <person name="Andreopoulos B."/>
            <person name="Lipzen A."/>
            <person name="Chen C."/>
            <person name="Yanf M."/>
            <person name="Daum C."/>
            <person name="Ng V."/>
            <person name="Clum A."/>
            <person name="Ohm R."/>
            <person name="Martin F."/>
            <person name="Silar P."/>
            <person name="Natvig D."/>
            <person name="Lalanne C."/>
            <person name="Gautier V."/>
            <person name="Ament-Velasquez S.L."/>
            <person name="Kruys A."/>
            <person name="Hutchinson M.I."/>
            <person name="Powell A.J."/>
            <person name="Barry K."/>
            <person name="Miller A.N."/>
            <person name="Grigoriev I.V."/>
            <person name="Debuchy R."/>
            <person name="Gladieux P."/>
            <person name="Thoren M.H."/>
            <person name="Johannesson H."/>
        </authorList>
    </citation>
    <scope>NUCLEOTIDE SEQUENCE</scope>
    <source>
        <strain evidence="3">PSN243</strain>
    </source>
</reference>
<dbReference type="InterPro" id="IPR010730">
    <property type="entry name" value="HET"/>
</dbReference>
<sequence>MDFDDLEQEAANPSLSEELDSALARSAFDNVYFLPEGLVDELLNKENVRAELGCPSDKRKVEETALSFIFGEDENANGDRAKKLFVIALMAGIPADNLKLARVMGRFLNANIRDGSLPIKDTVGNSAFYDPKGSLLAPWSGIMIRNFIEKQWTVIAPVFTDQNLRHKLDEGCVLPIVEKVGGLEEGAFGEVMQVAIHERHNLNPILKHDGTRAHVALKIIKSAVYQKTTDPDKLEDLKREWEREVRAHIAMRKIRHDNIIEFMAAVERGHERYLLFRWAEGGNLRNFWEAHPRPALSRSFVKDVVDQIYGLADALDVLHSGRYGGDSYRHGDLKPENILCVTRTASGPSEVHVPILKIADMGLAKHHKVATSLRPATSMRYTTTRYEPPEVVFKLNLGRSRRYDMWSLGCVILEKIIWLLFGHDSLQEFNSKIVDQDGDPSHWFEKNTGDTGPRVAVHFHVRDTIRALETDQEYSGDTAVRDLLDIVKTKLLVVDIGDATAIGGDMSNPKSKVGSRVYSQELMESLRELVRKGANNESYWYSGRSRDRLPKLIVTSDGRQGKQPSLLSPESALPPQQRTGIPIHVRDADNVEIDHEAEISLPVPVPKESRFQLKTRRLDKTEFTVDNNFASQLVSRLDTAEIFPATEQALRLCAKCQQIDLCQRMFSLEETLAELDMSRSICDFCKMRWEVCHQLDRNKVTKVVFQRQESMITLNESSLPVLSLCRGLETNAPEAKVIQIGLPRLPPIASNSHYSILRKWLRECDENHKSCVTKPISQIRSPTRLIDVGTTTAPHARLFDTKPDVMLDYVALSHPWGAEPHFCTYRTNINQHRQEIPVTSSDFPDNFRHAIQTTRELGLRYLWIDSICIIQGPDGDFDVEAKRMEHVFSSAYCVIAASSARGQRDGFLNPRKERQFLQLPGQGGGDGLYVCRFIDNFKEHVLESPLSKRGWVLQERALARRTIYFTDWQAYWECGHGVRCETMTKVHNKLASFLGDANFPSKLSGNRKNPTDRGEKIRFYEDLYGQYSRLQFTHITDRSIAIAGLEQRMARDLGAQGRFGIFHDGQSLLPRSLLWRRGKEEAALLRILPGSGREGSYNPHVPSWSWMAYGGGIDFFDLPLGGVDWRVQEIQDPWGEGNGLSVLARRFKGMPASSAGQQDFEIVLDAGGEGDGMLEGWKDWRCVVVGSKRARKGQTATMPSDERTHYFLVITPRKKDLDGDEAVYERMGVGKMAGKFIGGNEVSRVTVY</sequence>
<gene>
    <name evidence="3" type="ORF">QBC34DRAFT_417757</name>
</gene>
<dbReference type="SUPFAM" id="SSF56112">
    <property type="entry name" value="Protein kinase-like (PK-like)"/>
    <property type="match status" value="1"/>
</dbReference>
<dbReference type="Pfam" id="PF00069">
    <property type="entry name" value="Pkinase"/>
    <property type="match status" value="1"/>
</dbReference>
<comment type="caution">
    <text evidence="3">The sequence shown here is derived from an EMBL/GenBank/DDBJ whole genome shotgun (WGS) entry which is preliminary data.</text>
</comment>
<evidence type="ECO:0000259" key="2">
    <source>
        <dbReference type="PROSITE" id="PS50011"/>
    </source>
</evidence>
<name>A0AAV9G1M4_9PEZI</name>
<accession>A0AAV9G1M4</accession>
<dbReference type="EMBL" id="MU866001">
    <property type="protein sequence ID" value="KAK4443014.1"/>
    <property type="molecule type" value="Genomic_DNA"/>
</dbReference>
<dbReference type="AlphaFoldDB" id="A0AAV9G1M4"/>
<feature type="domain" description="Protein kinase" evidence="2">
    <location>
        <begin position="177"/>
        <end position="566"/>
    </location>
</feature>